<dbReference type="GO" id="GO:0017150">
    <property type="term" value="F:tRNA dihydrouridine synthase activity"/>
    <property type="evidence" value="ECO:0007669"/>
    <property type="project" value="InterPro"/>
</dbReference>
<feature type="binding site" evidence="14">
    <location>
        <position position="160"/>
    </location>
    <ligand>
        <name>FMN</name>
        <dbReference type="ChEBI" id="CHEBI:58210"/>
    </ligand>
</feature>
<evidence type="ECO:0000256" key="2">
    <source>
        <dbReference type="ARBA" id="ARBA00002790"/>
    </source>
</evidence>
<evidence type="ECO:0000256" key="9">
    <source>
        <dbReference type="ARBA" id="ARBA00023002"/>
    </source>
</evidence>
<evidence type="ECO:0000256" key="11">
    <source>
        <dbReference type="ARBA" id="ARBA00048802"/>
    </source>
</evidence>
<dbReference type="CDD" id="cd02801">
    <property type="entry name" value="DUS_like_FMN"/>
    <property type="match status" value="1"/>
</dbReference>
<feature type="binding site" evidence="14">
    <location>
        <begin position="245"/>
        <end position="246"/>
    </location>
    <ligand>
        <name>FMN</name>
        <dbReference type="ChEBI" id="CHEBI:58210"/>
    </ligand>
</feature>
<dbReference type="GO" id="GO:0050660">
    <property type="term" value="F:flavin adenine dinucleotide binding"/>
    <property type="evidence" value="ECO:0007669"/>
    <property type="project" value="InterPro"/>
</dbReference>
<comment type="caution">
    <text evidence="16">The sequence shown here is derived from an EMBL/GenBank/DDBJ whole genome shotgun (WGS) entry which is preliminary data.</text>
</comment>
<dbReference type="InterPro" id="IPR001269">
    <property type="entry name" value="DUS_fam"/>
</dbReference>
<comment type="catalytic activity">
    <reaction evidence="11">
        <text>a 5,6-dihydrouridine in tRNA + NAD(+) = a uridine in tRNA + NADH + H(+)</text>
        <dbReference type="Rhea" id="RHEA:54452"/>
        <dbReference type="Rhea" id="RHEA-COMP:13339"/>
        <dbReference type="Rhea" id="RHEA-COMP:13887"/>
        <dbReference type="ChEBI" id="CHEBI:15378"/>
        <dbReference type="ChEBI" id="CHEBI:57540"/>
        <dbReference type="ChEBI" id="CHEBI:57945"/>
        <dbReference type="ChEBI" id="CHEBI:65315"/>
        <dbReference type="ChEBI" id="CHEBI:74443"/>
    </reaction>
</comment>
<reference evidence="16" key="1">
    <citation type="submission" date="2009-04" db="EMBL/GenBank/DDBJ databases">
        <authorList>
            <person name="Weinstock G."/>
            <person name="Sodergren E."/>
            <person name="Clifton S."/>
            <person name="Fulton L."/>
            <person name="Fulton B."/>
            <person name="Courtney L."/>
            <person name="Fronick C."/>
            <person name="Harrison M."/>
            <person name="Strong C."/>
            <person name="Farmer C."/>
            <person name="Delahaunty K."/>
            <person name="Markovic C."/>
            <person name="Hall O."/>
            <person name="Minx P."/>
            <person name="Tomlinson C."/>
            <person name="Mitreva M."/>
            <person name="Nelson J."/>
            <person name="Hou S."/>
            <person name="Wollam A."/>
            <person name="Pepin K.H."/>
            <person name="Johnson M."/>
            <person name="Bhonagiri V."/>
            <person name="Nash W.E."/>
            <person name="Warren W."/>
            <person name="Chinwalla A."/>
            <person name="Mardis E.R."/>
            <person name="Wilson R.K."/>
        </authorList>
    </citation>
    <scope>NUCLEOTIDE SEQUENCE [LARGE SCALE GENOMIC DNA]</scope>
    <source>
        <strain evidence="16">DSM 14600</strain>
    </source>
</reference>
<comment type="function">
    <text evidence="2 12">Catalyzes the synthesis of 5,6-dihydrouridine (D), a modified base found in the D-loop of most tRNAs, via the reduction of the C5-C6 double bond in target uridines.</text>
</comment>
<dbReference type="PANTHER" id="PTHR45846:SF1">
    <property type="entry name" value="TRNA-DIHYDROURIDINE(47) SYNTHASE [NAD(P)(+)]-LIKE"/>
    <property type="match status" value="1"/>
</dbReference>
<organism evidence="16 17">
    <name type="scientific">Shuttleworthella satelles DSM 14600</name>
    <dbReference type="NCBI Taxonomy" id="626523"/>
    <lineage>
        <taxon>Bacteria</taxon>
        <taxon>Bacillati</taxon>
        <taxon>Bacillota</taxon>
        <taxon>Clostridia</taxon>
        <taxon>Lachnospirales</taxon>
        <taxon>Lachnospiraceae</taxon>
        <taxon>Shuttleworthella</taxon>
    </lineage>
</organism>
<dbReference type="STRING" id="626523.GCWU000342_01807"/>
<evidence type="ECO:0000256" key="13">
    <source>
        <dbReference type="PIRSR" id="PIRSR006621-1"/>
    </source>
</evidence>
<evidence type="ECO:0000256" key="1">
    <source>
        <dbReference type="ARBA" id="ARBA00001917"/>
    </source>
</evidence>
<dbReference type="GO" id="GO:0000049">
    <property type="term" value="F:tRNA binding"/>
    <property type="evidence" value="ECO:0007669"/>
    <property type="project" value="UniProtKB-KW"/>
</dbReference>
<comment type="cofactor">
    <cofactor evidence="1 12 14">
        <name>FMN</name>
        <dbReference type="ChEBI" id="CHEBI:58210"/>
    </cofactor>
</comment>
<dbReference type="eggNOG" id="COG0042">
    <property type="taxonomic scope" value="Bacteria"/>
</dbReference>
<keyword evidence="6 12" id="KW-0819">tRNA processing</keyword>
<feature type="binding site" evidence="14">
    <location>
        <position position="190"/>
    </location>
    <ligand>
        <name>FMN</name>
        <dbReference type="ChEBI" id="CHEBI:58210"/>
    </ligand>
</feature>
<evidence type="ECO:0000256" key="4">
    <source>
        <dbReference type="ARBA" id="ARBA00022630"/>
    </source>
</evidence>
<dbReference type="PROSITE" id="PS01136">
    <property type="entry name" value="UPF0034"/>
    <property type="match status" value="1"/>
</dbReference>
<evidence type="ECO:0000313" key="16">
    <source>
        <dbReference type="EMBL" id="EEP27813.1"/>
    </source>
</evidence>
<keyword evidence="4 12" id="KW-0285">Flavoprotein</keyword>
<evidence type="ECO:0000256" key="5">
    <source>
        <dbReference type="ARBA" id="ARBA00022643"/>
    </source>
</evidence>
<gene>
    <name evidence="16" type="ORF">GCWU000342_01807</name>
</gene>
<evidence type="ECO:0000256" key="8">
    <source>
        <dbReference type="ARBA" id="ARBA00022884"/>
    </source>
</evidence>
<evidence type="ECO:0000256" key="12">
    <source>
        <dbReference type="PIRNR" id="PIRNR006621"/>
    </source>
</evidence>
<dbReference type="Proteomes" id="UP000003494">
    <property type="component" value="Unassembled WGS sequence"/>
</dbReference>
<proteinExistence type="inferred from homology"/>
<keyword evidence="3" id="KW-0820">tRNA-binding</keyword>
<keyword evidence="8" id="KW-0694">RNA-binding</keyword>
<dbReference type="RefSeq" id="WP_006906802.1">
    <property type="nucleotide sequence ID" value="NZ_GG665867.1"/>
</dbReference>
<dbReference type="Gene3D" id="3.20.20.70">
    <property type="entry name" value="Aldolase class I"/>
    <property type="match status" value="1"/>
</dbReference>
<protein>
    <recommendedName>
        <fullName evidence="12">tRNA-dihydrouridine synthase</fullName>
        <ecNumber evidence="12">1.3.1.-</ecNumber>
    </recommendedName>
</protein>
<evidence type="ECO:0000256" key="14">
    <source>
        <dbReference type="PIRSR" id="PIRSR006621-2"/>
    </source>
</evidence>
<sequence>MTERAQAKERKDGRENAVIHPLTIGSVNLANNLILGPMAGVSDLPFRLLCHEQGAGLVCTEMVSAKAIAYKNRNTKELLKVSDEERPVSLQIFGSDPVIMAEQARQIEDLHWDILDINMGCPVPKVFNNGDGSALLRNPLLAGQIIEAVAGAIHKPLTVKIRLGVSPDTINAVEMAHIAQESGAAAVAVHGRTRDQFYMGAADWEQIARVKQAVSIPVIGNGDIKSPADVQAMYEQTGVDAYMIARAAQGNPWIFRQILHFYQEGEEPVKPGPQEMCDTMLRQARMMCDLKGEYLGIREMRKQAAWYTAGYPRSARLRGMVNDVETYEDLEQLFRAYFGLS</sequence>
<evidence type="ECO:0000313" key="17">
    <source>
        <dbReference type="Proteomes" id="UP000003494"/>
    </source>
</evidence>
<dbReference type="InterPro" id="IPR004652">
    <property type="entry name" value="DusB-like"/>
</dbReference>
<keyword evidence="7" id="KW-0521">NADP</keyword>
<dbReference type="EC" id="1.3.1.-" evidence="12"/>
<comment type="similarity">
    <text evidence="12">Belongs to the dus family.</text>
</comment>
<dbReference type="Gene3D" id="1.10.1200.80">
    <property type="entry name" value="Putative flavin oxidoreducatase, domain 2"/>
    <property type="match status" value="1"/>
</dbReference>
<keyword evidence="14" id="KW-0547">Nucleotide-binding</keyword>
<dbReference type="InterPro" id="IPR013785">
    <property type="entry name" value="Aldolase_TIM"/>
</dbReference>
<keyword evidence="5 12" id="KW-0288">FMN</keyword>
<dbReference type="HOGENOM" id="CLU_013299_0_3_9"/>
<evidence type="ECO:0000259" key="15">
    <source>
        <dbReference type="Pfam" id="PF01207"/>
    </source>
</evidence>
<dbReference type="Pfam" id="PF01207">
    <property type="entry name" value="Dus"/>
    <property type="match status" value="1"/>
</dbReference>
<dbReference type="InterPro" id="IPR035587">
    <property type="entry name" value="DUS-like_FMN-bd"/>
</dbReference>
<evidence type="ECO:0000256" key="7">
    <source>
        <dbReference type="ARBA" id="ARBA00022857"/>
    </source>
</evidence>
<dbReference type="PANTHER" id="PTHR45846">
    <property type="entry name" value="TRNA-DIHYDROURIDINE(47) SYNTHASE [NAD(P)(+)]-LIKE"/>
    <property type="match status" value="1"/>
</dbReference>
<dbReference type="EMBL" id="ACIP02000004">
    <property type="protein sequence ID" value="EEP27813.1"/>
    <property type="molecule type" value="Genomic_DNA"/>
</dbReference>
<evidence type="ECO:0000256" key="3">
    <source>
        <dbReference type="ARBA" id="ARBA00022555"/>
    </source>
</evidence>
<evidence type="ECO:0000256" key="10">
    <source>
        <dbReference type="ARBA" id="ARBA00048205"/>
    </source>
</evidence>
<feature type="binding site" evidence="14">
    <location>
        <position position="91"/>
    </location>
    <ligand>
        <name>FMN</name>
        <dbReference type="ChEBI" id="CHEBI:58210"/>
    </ligand>
</feature>
<keyword evidence="17" id="KW-1185">Reference proteome</keyword>
<dbReference type="PIRSF" id="PIRSF006621">
    <property type="entry name" value="Dus"/>
    <property type="match status" value="1"/>
</dbReference>
<name>C4GCW2_9FIRM</name>
<dbReference type="AlphaFoldDB" id="C4GCW2"/>
<dbReference type="InterPro" id="IPR018517">
    <property type="entry name" value="tRNA_hU_synthase_CS"/>
</dbReference>
<feature type="binding site" evidence="14">
    <location>
        <begin position="37"/>
        <end position="39"/>
    </location>
    <ligand>
        <name>FMN</name>
        <dbReference type="ChEBI" id="CHEBI:58210"/>
    </ligand>
</feature>
<dbReference type="NCBIfam" id="TIGR00737">
    <property type="entry name" value="nifR3_yhdG"/>
    <property type="match status" value="1"/>
</dbReference>
<accession>C4GCW2</accession>
<keyword evidence="9 12" id="KW-0560">Oxidoreductase</keyword>
<evidence type="ECO:0000256" key="6">
    <source>
        <dbReference type="ARBA" id="ARBA00022694"/>
    </source>
</evidence>
<feature type="domain" description="DUS-like FMN-binding" evidence="15">
    <location>
        <begin position="35"/>
        <end position="333"/>
    </location>
</feature>
<feature type="active site" description="Proton donor" evidence="13">
    <location>
        <position position="121"/>
    </location>
</feature>
<dbReference type="SUPFAM" id="SSF51395">
    <property type="entry name" value="FMN-linked oxidoreductases"/>
    <property type="match status" value="1"/>
</dbReference>
<dbReference type="InterPro" id="IPR024036">
    <property type="entry name" value="tRNA-dHydroUridine_Synthase_C"/>
</dbReference>
<comment type="catalytic activity">
    <reaction evidence="10">
        <text>a 5,6-dihydrouridine in tRNA + NADP(+) = a uridine in tRNA + NADPH + H(+)</text>
        <dbReference type="Rhea" id="RHEA:23624"/>
        <dbReference type="Rhea" id="RHEA-COMP:13339"/>
        <dbReference type="Rhea" id="RHEA-COMP:13887"/>
        <dbReference type="ChEBI" id="CHEBI:15378"/>
        <dbReference type="ChEBI" id="CHEBI:57783"/>
        <dbReference type="ChEBI" id="CHEBI:58349"/>
        <dbReference type="ChEBI" id="CHEBI:65315"/>
        <dbReference type="ChEBI" id="CHEBI:74443"/>
    </reaction>
</comment>